<dbReference type="AlphaFoldDB" id="A0A939DLT7"/>
<dbReference type="PANTHER" id="PTHR47892">
    <property type="entry name" value="UNIVERSAL STRESS PROTEIN E"/>
    <property type="match status" value="1"/>
</dbReference>
<evidence type="ECO:0000256" key="1">
    <source>
        <dbReference type="ARBA" id="ARBA00004496"/>
    </source>
</evidence>
<dbReference type="GO" id="GO:0005737">
    <property type="term" value="C:cytoplasm"/>
    <property type="evidence" value="ECO:0007669"/>
    <property type="project" value="UniProtKB-SubCell"/>
</dbReference>
<proteinExistence type="inferred from homology"/>
<sequence>MKHLLVIADLPGHKPKALGKARLIADATGCELTVLSFVHEQLKHLPDNLSAAQQRAIQTSLLEQRQQWLDRQLSEAGLNNAGTQSQVIWEKNIAGWVQEYCKQHNFDMVLKTGHRSEGLFYTPTDWHLLRTSQIPVMLVAEKKWRKQHNVLVALDMGSKLQSKQALNRQLLSAAVDWSRNFGGQVHCVYCVPVSPVLKDLMGISNKQAARDAKKQYLPIIQEMAGDFAIDKHHVHIKAGEPDKVLPSVAADINAGLVVIGTVGRKGVKGQLLGNTAEKILALLKTDVMAIQP</sequence>
<keyword evidence="7" id="KW-1185">Reference proteome</keyword>
<evidence type="ECO:0000313" key="7">
    <source>
        <dbReference type="Proteomes" id="UP000664654"/>
    </source>
</evidence>
<name>A0A939DLT7_9ALTE</name>
<feature type="domain" description="UspA" evidence="5">
    <location>
        <begin position="1"/>
        <end position="139"/>
    </location>
</feature>
<evidence type="ECO:0000259" key="5">
    <source>
        <dbReference type="Pfam" id="PF00582"/>
    </source>
</evidence>
<protein>
    <submittedName>
        <fullName evidence="6">Universal stress protein</fullName>
    </submittedName>
</protein>
<feature type="domain" description="UspA" evidence="5">
    <location>
        <begin position="149"/>
        <end position="290"/>
    </location>
</feature>
<dbReference type="EMBL" id="JAFKCV010000003">
    <property type="protein sequence ID" value="MBN7824945.1"/>
    <property type="molecule type" value="Genomic_DNA"/>
</dbReference>
<keyword evidence="3" id="KW-0963">Cytoplasm</keyword>
<dbReference type="InterPro" id="IPR006016">
    <property type="entry name" value="UspA"/>
</dbReference>
<evidence type="ECO:0000256" key="3">
    <source>
        <dbReference type="ARBA" id="ARBA00022490"/>
    </source>
</evidence>
<comment type="caution">
    <text evidence="6">The sequence shown here is derived from an EMBL/GenBank/DDBJ whole genome shotgun (WGS) entry which is preliminary data.</text>
</comment>
<dbReference type="Proteomes" id="UP000664654">
    <property type="component" value="Unassembled WGS sequence"/>
</dbReference>
<comment type="function">
    <text evidence="4">Required for resistance to DNA-damaging agents.</text>
</comment>
<evidence type="ECO:0000256" key="2">
    <source>
        <dbReference type="ARBA" id="ARBA00008791"/>
    </source>
</evidence>
<accession>A0A939DLT7</accession>
<evidence type="ECO:0000256" key="4">
    <source>
        <dbReference type="ARBA" id="ARBA00037131"/>
    </source>
</evidence>
<dbReference type="Gene3D" id="3.40.50.12370">
    <property type="match status" value="1"/>
</dbReference>
<evidence type="ECO:0000313" key="6">
    <source>
        <dbReference type="EMBL" id="MBN7824945.1"/>
    </source>
</evidence>
<organism evidence="6 7">
    <name type="scientific">Bowmanella dokdonensis</name>
    <dbReference type="NCBI Taxonomy" id="751969"/>
    <lineage>
        <taxon>Bacteria</taxon>
        <taxon>Pseudomonadati</taxon>
        <taxon>Pseudomonadota</taxon>
        <taxon>Gammaproteobacteria</taxon>
        <taxon>Alteromonadales</taxon>
        <taxon>Alteromonadaceae</taxon>
        <taxon>Bowmanella</taxon>
    </lineage>
</organism>
<reference evidence="6" key="1">
    <citation type="submission" date="2021-03" db="EMBL/GenBank/DDBJ databases">
        <title>novel species isolated from a fishpond in China.</title>
        <authorList>
            <person name="Lu H."/>
            <person name="Cai Z."/>
        </authorList>
    </citation>
    <scope>NUCLEOTIDE SEQUENCE</scope>
    <source>
        <strain evidence="6">JCM 30855</strain>
    </source>
</reference>
<dbReference type="RefSeq" id="WP_206573056.1">
    <property type="nucleotide sequence ID" value="NZ_JAFKCV010000003.1"/>
</dbReference>
<comment type="similarity">
    <text evidence="2">Belongs to the universal stress protein A family.</text>
</comment>
<comment type="subcellular location">
    <subcellularLocation>
        <location evidence="1">Cytoplasm</location>
    </subcellularLocation>
</comment>
<dbReference type="Pfam" id="PF00582">
    <property type="entry name" value="Usp"/>
    <property type="match status" value="2"/>
</dbReference>
<dbReference type="SUPFAM" id="SSF52402">
    <property type="entry name" value="Adenine nucleotide alpha hydrolases-like"/>
    <property type="match status" value="2"/>
</dbReference>
<gene>
    <name evidence="6" type="ORF">J0A66_06870</name>
</gene>
<dbReference type="PANTHER" id="PTHR47892:SF1">
    <property type="entry name" value="UNIVERSAL STRESS PROTEIN E"/>
    <property type="match status" value="1"/>
</dbReference>